<comment type="caution">
    <text evidence="1">The sequence shown here is derived from an EMBL/GenBank/DDBJ whole genome shotgun (WGS) entry which is preliminary data.</text>
</comment>
<dbReference type="Proteomes" id="UP000094296">
    <property type="component" value="Unassembled WGS sequence"/>
</dbReference>
<dbReference type="EMBL" id="MIJE01000035">
    <property type="protein sequence ID" value="OEF95710.1"/>
    <property type="molecule type" value="Genomic_DNA"/>
</dbReference>
<dbReference type="STRING" id="766136.BHF68_11425"/>
<sequence>MSYRYSEKKDLERTAIQLFIDIYNCNYESKYRLLYMQEQPDSVIEDENRNKLGVEITHLFYDASEAKRILGRSKHKTKTDKDLSQLIKELNGLLTTKEEKKQLYSGEYPISLLIRNMSSLYRMSDIIAAYKHIKIPQGEFKDVWFLSRGATNEWLLYNLNRLEKLHKGEDPGIIKC</sequence>
<evidence type="ECO:0000313" key="1">
    <source>
        <dbReference type="EMBL" id="OEF95710.1"/>
    </source>
</evidence>
<dbReference type="AlphaFoldDB" id="A0A1E5FYS0"/>
<accession>A0A1E5FYS0</accession>
<proteinExistence type="predicted"/>
<protein>
    <submittedName>
        <fullName evidence="1">Uncharacterized protein</fullName>
    </submittedName>
</protein>
<evidence type="ECO:0000313" key="2">
    <source>
        <dbReference type="Proteomes" id="UP000094296"/>
    </source>
</evidence>
<gene>
    <name evidence="1" type="ORF">BHF68_11425</name>
</gene>
<dbReference type="RefSeq" id="WP_069644276.1">
    <property type="nucleotide sequence ID" value="NZ_MIJE01000035.1"/>
</dbReference>
<organism evidence="1 2">
    <name type="scientific">Desulfuribacillus alkaliarsenatis</name>
    <dbReference type="NCBI Taxonomy" id="766136"/>
    <lineage>
        <taxon>Bacteria</taxon>
        <taxon>Bacillati</taxon>
        <taxon>Bacillota</taxon>
        <taxon>Desulfuribacillia</taxon>
        <taxon>Desulfuribacillales</taxon>
        <taxon>Desulfuribacillaceae</taxon>
        <taxon>Desulfuribacillus</taxon>
    </lineage>
</organism>
<keyword evidence="2" id="KW-1185">Reference proteome</keyword>
<name>A0A1E5FYS0_9FIRM</name>
<dbReference type="OrthoDB" id="1796298at2"/>
<reference evidence="1 2" key="1">
    <citation type="submission" date="2016-09" db="EMBL/GenBank/DDBJ databases">
        <title>Draft genome sequence for the type strain of Desulfuribacillus alkaliarsenatis AHT28, an obligately anaerobic, sulfidogenic bacterium isolated from Russian soda lake sediments.</title>
        <authorList>
            <person name="Abin C.A."/>
            <person name="Hollibaugh J.T."/>
        </authorList>
    </citation>
    <scope>NUCLEOTIDE SEQUENCE [LARGE SCALE GENOMIC DNA]</scope>
    <source>
        <strain evidence="1 2">AHT28</strain>
    </source>
</reference>